<feature type="domain" description="Dof-type" evidence="11">
    <location>
        <begin position="25"/>
        <end position="79"/>
    </location>
</feature>
<evidence type="ECO:0000313" key="13">
    <source>
        <dbReference type="Proteomes" id="UP000230069"/>
    </source>
</evidence>
<evidence type="ECO:0000256" key="9">
    <source>
        <dbReference type="RuleBase" id="RU369094"/>
    </source>
</evidence>
<comment type="subcellular location">
    <subcellularLocation>
        <location evidence="8 9">Nucleus</location>
    </subcellularLocation>
</comment>
<dbReference type="InParanoid" id="A0A2G5E9H1"/>
<feature type="compositionally biased region" description="Low complexity" evidence="10">
    <location>
        <begin position="84"/>
        <end position="97"/>
    </location>
</feature>
<dbReference type="OrthoDB" id="1927254at2759"/>
<evidence type="ECO:0000256" key="3">
    <source>
        <dbReference type="ARBA" id="ARBA00022833"/>
    </source>
</evidence>
<evidence type="ECO:0000256" key="7">
    <source>
        <dbReference type="ARBA" id="ARBA00023242"/>
    </source>
</evidence>
<keyword evidence="2 8" id="KW-0863">Zinc-finger</keyword>
<keyword evidence="6 9" id="KW-0804">Transcription</keyword>
<organism evidence="12 13">
    <name type="scientific">Aquilegia coerulea</name>
    <name type="common">Rocky mountain columbine</name>
    <dbReference type="NCBI Taxonomy" id="218851"/>
    <lineage>
        <taxon>Eukaryota</taxon>
        <taxon>Viridiplantae</taxon>
        <taxon>Streptophyta</taxon>
        <taxon>Embryophyta</taxon>
        <taxon>Tracheophyta</taxon>
        <taxon>Spermatophyta</taxon>
        <taxon>Magnoliopsida</taxon>
        <taxon>Ranunculales</taxon>
        <taxon>Ranunculaceae</taxon>
        <taxon>Thalictroideae</taxon>
        <taxon>Aquilegia</taxon>
    </lineage>
</organism>
<evidence type="ECO:0000256" key="1">
    <source>
        <dbReference type="ARBA" id="ARBA00022723"/>
    </source>
</evidence>
<reference evidence="12 13" key="1">
    <citation type="submission" date="2017-09" db="EMBL/GenBank/DDBJ databases">
        <title>WGS assembly of Aquilegia coerulea Goldsmith.</title>
        <authorList>
            <person name="Hodges S."/>
            <person name="Kramer E."/>
            <person name="Nordborg M."/>
            <person name="Tomkins J."/>
            <person name="Borevitz J."/>
            <person name="Derieg N."/>
            <person name="Yan J."/>
            <person name="Mihaltcheva S."/>
            <person name="Hayes R.D."/>
            <person name="Rokhsar D."/>
        </authorList>
    </citation>
    <scope>NUCLEOTIDE SEQUENCE [LARGE SCALE GENOMIC DNA]</scope>
    <source>
        <strain evidence="13">cv. Goldsmith</strain>
    </source>
</reference>
<dbReference type="InterPro" id="IPR003851">
    <property type="entry name" value="Znf_Dof"/>
</dbReference>
<evidence type="ECO:0000256" key="8">
    <source>
        <dbReference type="PROSITE-ProRule" id="PRU00071"/>
    </source>
</evidence>
<evidence type="ECO:0000256" key="4">
    <source>
        <dbReference type="ARBA" id="ARBA00023015"/>
    </source>
</evidence>
<dbReference type="PANTHER" id="PTHR31992">
    <property type="entry name" value="DOF ZINC FINGER PROTEIN DOF1.4-RELATED"/>
    <property type="match status" value="1"/>
</dbReference>
<keyword evidence="4 9" id="KW-0805">Transcription regulation</keyword>
<keyword evidence="13" id="KW-1185">Reference proteome</keyword>
<dbReference type="PANTHER" id="PTHR31992:SF203">
    <property type="entry name" value="DOF ZINC FINGER PROTEIN"/>
    <property type="match status" value="1"/>
</dbReference>
<evidence type="ECO:0000256" key="2">
    <source>
        <dbReference type="ARBA" id="ARBA00022771"/>
    </source>
</evidence>
<dbReference type="PROSITE" id="PS50884">
    <property type="entry name" value="ZF_DOF_2"/>
    <property type="match status" value="1"/>
</dbReference>
<dbReference type="GO" id="GO:0003677">
    <property type="term" value="F:DNA binding"/>
    <property type="evidence" value="ECO:0007669"/>
    <property type="project" value="UniProtKB-UniRule"/>
</dbReference>
<keyword evidence="5 8" id="KW-0238">DNA-binding</keyword>
<dbReference type="AlphaFoldDB" id="A0A2G5E9H1"/>
<proteinExistence type="predicted"/>
<dbReference type="EMBL" id="KZ305027">
    <property type="protein sequence ID" value="PIA52380.1"/>
    <property type="molecule type" value="Genomic_DNA"/>
</dbReference>
<feature type="region of interest" description="Disordered" evidence="10">
    <location>
        <begin position="74"/>
        <end position="97"/>
    </location>
</feature>
<dbReference type="Pfam" id="PF02701">
    <property type="entry name" value="Zn_ribbon_Dof"/>
    <property type="match status" value="1"/>
</dbReference>
<evidence type="ECO:0000259" key="11">
    <source>
        <dbReference type="PROSITE" id="PS50884"/>
    </source>
</evidence>
<comment type="function">
    <text evidence="9">Transcription factor that binds specifically to a 5'-AA[AG]G-3' consensus core sequence.</text>
</comment>
<keyword evidence="7 8" id="KW-0539">Nucleus</keyword>
<dbReference type="PROSITE" id="PS01361">
    <property type="entry name" value="ZF_DOF_1"/>
    <property type="match status" value="1"/>
</dbReference>
<name>A0A2G5E9H1_AQUCA</name>
<evidence type="ECO:0000256" key="6">
    <source>
        <dbReference type="ARBA" id="ARBA00023163"/>
    </source>
</evidence>
<evidence type="ECO:0000256" key="10">
    <source>
        <dbReference type="SAM" id="MobiDB-lite"/>
    </source>
</evidence>
<accession>A0A2G5E9H1</accession>
<dbReference type="InterPro" id="IPR045174">
    <property type="entry name" value="Dof"/>
</dbReference>
<dbReference type="GO" id="GO:0008270">
    <property type="term" value="F:zinc ion binding"/>
    <property type="evidence" value="ECO:0007669"/>
    <property type="project" value="UniProtKB-KW"/>
</dbReference>
<evidence type="ECO:0000313" key="12">
    <source>
        <dbReference type="EMBL" id="PIA52380.1"/>
    </source>
</evidence>
<protein>
    <recommendedName>
        <fullName evidence="9">Dof zinc finger protein</fullName>
    </recommendedName>
</protein>
<keyword evidence="3 9" id="KW-0862">Zinc</keyword>
<feature type="region of interest" description="Disordered" evidence="10">
    <location>
        <begin position="1"/>
        <end position="26"/>
    </location>
</feature>
<sequence>MPNKKSQQHGGSGALPPPPPHQEHLPCPRCESNNTKFCYYNNYNFSQPRYFCKACRRYWTQGGALRNIPIGGGTRKSSCKRTRTTSPSNTTSITQTTMSVPPMCNLPGSFTSLLNSQVPEIMGLGFDNFGLGIGGGVWSSLMNLSDCAGNNNMWQLGGNNCITWSDSTPRKCLK</sequence>
<dbReference type="GO" id="GO:0003700">
    <property type="term" value="F:DNA-binding transcription factor activity"/>
    <property type="evidence" value="ECO:0007669"/>
    <property type="project" value="UniProtKB-UniRule"/>
</dbReference>
<evidence type="ECO:0000256" key="5">
    <source>
        <dbReference type="ARBA" id="ARBA00023125"/>
    </source>
</evidence>
<gene>
    <name evidence="12" type="ORF">AQUCO_01000327v1</name>
</gene>
<dbReference type="STRING" id="218851.A0A2G5E9H1"/>
<dbReference type="GO" id="GO:0005634">
    <property type="term" value="C:nucleus"/>
    <property type="evidence" value="ECO:0007669"/>
    <property type="project" value="UniProtKB-SubCell"/>
</dbReference>
<dbReference type="Proteomes" id="UP000230069">
    <property type="component" value="Unassembled WGS sequence"/>
</dbReference>
<keyword evidence="1 9" id="KW-0479">Metal-binding</keyword>